<dbReference type="KEGG" id="sng:SNE_A10970"/>
<evidence type="ECO:0000313" key="2">
    <source>
        <dbReference type="Proteomes" id="UP000000496"/>
    </source>
</evidence>
<dbReference type="PANTHER" id="PTHR10000">
    <property type="entry name" value="PHOSPHOSERINE PHOSPHATASE"/>
    <property type="match status" value="1"/>
</dbReference>
<reference evidence="1 2" key="2">
    <citation type="journal article" date="2011" name="Mol. Biol. Evol.">
        <title>Unity in variety--the pan-genome of the Chlamydiae.</title>
        <authorList>
            <person name="Collingro A."/>
            <person name="Tischler P."/>
            <person name="Weinmaier T."/>
            <person name="Penz T."/>
            <person name="Heinz E."/>
            <person name="Brunham R.C."/>
            <person name="Read T.D."/>
            <person name="Bavoil P.M."/>
            <person name="Sachse K."/>
            <person name="Kahane S."/>
            <person name="Friedman M.G."/>
            <person name="Rattei T."/>
            <person name="Myers G.S."/>
            <person name="Horn M."/>
        </authorList>
    </citation>
    <scope>NUCLEOTIDE SEQUENCE [LARGE SCALE GENOMIC DNA]</scope>
    <source>
        <strain evidence="2">ATCC VR-1471 / Z</strain>
    </source>
</reference>
<keyword evidence="2" id="KW-1185">Reference proteome</keyword>
<dbReference type="HOGENOM" id="CLU_044146_3_0_0"/>
<dbReference type="OrthoDB" id="20709at2"/>
<dbReference type="GO" id="GO:0005829">
    <property type="term" value="C:cytosol"/>
    <property type="evidence" value="ECO:0007669"/>
    <property type="project" value="TreeGrafter"/>
</dbReference>
<protein>
    <submittedName>
        <fullName evidence="1">HAD superfamily hydrolase/phosphatase</fullName>
    </submittedName>
</protein>
<dbReference type="PANTHER" id="PTHR10000:SF8">
    <property type="entry name" value="HAD SUPERFAMILY HYDROLASE-LIKE, TYPE 3"/>
    <property type="match status" value="1"/>
</dbReference>
<gene>
    <name evidence="1" type="ordered locus">SNE_A10970</name>
</gene>
<reference key="1">
    <citation type="journal article" date="2011" name="Mol. Biol. Evol.">
        <title>Unity in variety -- the pan-genome of the Chlamydiae.</title>
        <authorList>
            <person name="Collingro A."/>
            <person name="Tischler P."/>
            <person name="Weinmaier T."/>
            <person name="Penz T."/>
            <person name="Heinz E."/>
            <person name="Brunham R.C."/>
            <person name="Read T.D."/>
            <person name="Bavoil P.M."/>
            <person name="Sachse K."/>
            <person name="Kahane S."/>
            <person name="Friedman M.G."/>
            <person name="Rattei T."/>
            <person name="Myers G.S.A."/>
            <person name="Horn M."/>
        </authorList>
    </citation>
    <scope>NUCLEOTIDE SEQUENCE</scope>
    <source>
        <strain>Z</strain>
    </source>
</reference>
<evidence type="ECO:0000313" key="1">
    <source>
        <dbReference type="EMBL" id="CCB88974.1"/>
    </source>
</evidence>
<dbReference type="Proteomes" id="UP000000496">
    <property type="component" value="Chromosome gsn.131"/>
</dbReference>
<dbReference type="Gene3D" id="3.40.50.1000">
    <property type="entry name" value="HAD superfamily/HAD-like"/>
    <property type="match status" value="1"/>
</dbReference>
<dbReference type="STRING" id="331113.SNE_A10970"/>
<dbReference type="Pfam" id="PF08282">
    <property type="entry name" value="Hydrolase_3"/>
    <property type="match status" value="1"/>
</dbReference>
<dbReference type="GO" id="GO:0016791">
    <property type="term" value="F:phosphatase activity"/>
    <property type="evidence" value="ECO:0007669"/>
    <property type="project" value="UniProtKB-ARBA"/>
</dbReference>
<proteinExistence type="predicted"/>
<sequence>MMKGTIALDIDGTITAKDHMIPDRVAAYFETLHRDGWKFILVTGRIFSFAMMTLTKLNFPFLLGVQNGADLLIMPERKRIRKNYLKLDVLKLLDELYATEQGDFIVYAGYDKGDFCYYRPTKHSPKMLTYLEKLTRFCAEPWQPVETFDLHQQSTFPLVKCFGTQAACEAIEEKLKSIQGIQTSVIKDPIDPSLYLVLVTHANANKGSAVKDFMEKFSLPRPLITGGDDNNDIPLLRVGDMRIAMDGAPDALQNLADIIAPPAEKGGIVEALQEAMS</sequence>
<dbReference type="InterPro" id="IPR023214">
    <property type="entry name" value="HAD_sf"/>
</dbReference>
<dbReference type="AlphaFoldDB" id="F8L861"/>
<dbReference type="SUPFAM" id="SSF56784">
    <property type="entry name" value="HAD-like"/>
    <property type="match status" value="1"/>
</dbReference>
<dbReference type="EMBL" id="FR872582">
    <property type="protein sequence ID" value="CCB88974.1"/>
    <property type="molecule type" value="Genomic_DNA"/>
</dbReference>
<organism evidence="1 2">
    <name type="scientific">Simkania negevensis (strain ATCC VR-1471 / DSM 27360 / Z)</name>
    <dbReference type="NCBI Taxonomy" id="331113"/>
    <lineage>
        <taxon>Bacteria</taxon>
        <taxon>Pseudomonadati</taxon>
        <taxon>Chlamydiota</taxon>
        <taxon>Chlamydiia</taxon>
        <taxon>Parachlamydiales</taxon>
        <taxon>Simkaniaceae</taxon>
        <taxon>Simkania</taxon>
    </lineage>
</organism>
<keyword evidence="1" id="KW-0378">Hydrolase</keyword>
<accession>F8L861</accession>
<dbReference type="RefSeq" id="WP_013943441.1">
    <property type="nucleotide sequence ID" value="NC_015713.1"/>
</dbReference>
<dbReference type="eggNOG" id="COG0561">
    <property type="taxonomic scope" value="Bacteria"/>
</dbReference>
<name>F8L861_SIMNZ</name>
<dbReference type="GO" id="GO:0000287">
    <property type="term" value="F:magnesium ion binding"/>
    <property type="evidence" value="ECO:0007669"/>
    <property type="project" value="TreeGrafter"/>
</dbReference>
<dbReference type="InterPro" id="IPR036412">
    <property type="entry name" value="HAD-like_sf"/>
</dbReference>
<dbReference type="Gene3D" id="3.30.1240.10">
    <property type="match status" value="1"/>
</dbReference>